<evidence type="ECO:0000313" key="4">
    <source>
        <dbReference type="Proteomes" id="UP000186914"/>
    </source>
</evidence>
<evidence type="ECO:0000313" key="3">
    <source>
        <dbReference type="EMBL" id="SIQ85515.1"/>
    </source>
</evidence>
<protein>
    <submittedName>
        <fullName evidence="3">Formyl transferase</fullName>
    </submittedName>
</protein>
<accession>A0A1N6W6D5</accession>
<organism evidence="3 4">
    <name type="scientific">Haladaptatus litoreus</name>
    <dbReference type="NCBI Taxonomy" id="553468"/>
    <lineage>
        <taxon>Archaea</taxon>
        <taxon>Methanobacteriati</taxon>
        <taxon>Methanobacteriota</taxon>
        <taxon>Stenosarchaea group</taxon>
        <taxon>Halobacteria</taxon>
        <taxon>Halobacteriales</taxon>
        <taxon>Haladaptataceae</taxon>
        <taxon>Haladaptatus</taxon>
    </lineage>
</organism>
<dbReference type="RefSeq" id="WP_076427825.1">
    <property type="nucleotide sequence ID" value="NZ_FTNO01000001.1"/>
</dbReference>
<dbReference type="Pfam" id="PF00551">
    <property type="entry name" value="Formyl_trans_N"/>
    <property type="match status" value="1"/>
</dbReference>
<keyword evidence="4" id="KW-1185">Reference proteome</keyword>
<dbReference type="Proteomes" id="UP000186914">
    <property type="component" value="Unassembled WGS sequence"/>
</dbReference>
<dbReference type="EMBL" id="FTNO01000001">
    <property type="protein sequence ID" value="SIQ85515.1"/>
    <property type="molecule type" value="Genomic_DNA"/>
</dbReference>
<dbReference type="Gene3D" id="3.40.50.170">
    <property type="entry name" value="Formyl transferase, N-terminal domain"/>
    <property type="match status" value="1"/>
</dbReference>
<dbReference type="AlphaFoldDB" id="A0A1N6W6D5"/>
<name>A0A1N6W6D5_9EURY</name>
<proteinExistence type="predicted"/>
<keyword evidence="3" id="KW-0808">Transferase</keyword>
<dbReference type="InterPro" id="IPR002376">
    <property type="entry name" value="Formyl_transf_N"/>
</dbReference>
<evidence type="ECO:0000256" key="1">
    <source>
        <dbReference type="SAM" id="MobiDB-lite"/>
    </source>
</evidence>
<reference evidence="4" key="1">
    <citation type="submission" date="2017-01" db="EMBL/GenBank/DDBJ databases">
        <authorList>
            <person name="Varghese N."/>
            <person name="Submissions S."/>
        </authorList>
    </citation>
    <scope>NUCLEOTIDE SEQUENCE [LARGE SCALE GENOMIC DNA]</scope>
    <source>
        <strain evidence="4">CGMCC 1.7737</strain>
    </source>
</reference>
<dbReference type="GO" id="GO:0016740">
    <property type="term" value="F:transferase activity"/>
    <property type="evidence" value="ECO:0007669"/>
    <property type="project" value="UniProtKB-KW"/>
</dbReference>
<gene>
    <name evidence="3" type="ORF">SAMN05421858_0613</name>
</gene>
<sequence length="328" mass="36172">MSPTTDDSSDSEQEAESKTSRAHSTPESPTAEQPLRVGVLLPGETVPAWMKRAIERMVAETNVEITHLVINDDAGPDNLSDYLAGSFPGGVLEYISYSVERLQKHLLWSLTGVARQFAETPDYREPKAIDSIAGFSGAKRLYCQPLPASGFGNLLPDDVAEEVGENTDVVVRFGFGVLKGEFLEMPTHGVLSFHRGDLESYRGQPGGLWEFLNDEPTAGVTLQRISETLDGGEIIAERTVDIADARTWREIERRQIAVCEQLLTVGIRRLRDPTFEPTTPDSLGTLYTMPTGVDVVRYVGKTAVGNLRTDRQTGTRECSQTQRERDVT</sequence>
<dbReference type="SUPFAM" id="SSF53328">
    <property type="entry name" value="Formyltransferase"/>
    <property type="match status" value="1"/>
</dbReference>
<feature type="compositionally biased region" description="Polar residues" evidence="1">
    <location>
        <begin position="22"/>
        <end position="31"/>
    </location>
</feature>
<dbReference type="OrthoDB" id="168093at2157"/>
<evidence type="ECO:0000259" key="2">
    <source>
        <dbReference type="Pfam" id="PF00551"/>
    </source>
</evidence>
<feature type="domain" description="Formyl transferase N-terminal" evidence="2">
    <location>
        <begin position="165"/>
        <end position="255"/>
    </location>
</feature>
<dbReference type="InterPro" id="IPR036477">
    <property type="entry name" value="Formyl_transf_N_sf"/>
</dbReference>
<feature type="region of interest" description="Disordered" evidence="1">
    <location>
        <begin position="1"/>
        <end position="37"/>
    </location>
</feature>